<dbReference type="Pfam" id="PF01844">
    <property type="entry name" value="HNH"/>
    <property type="match status" value="1"/>
</dbReference>
<gene>
    <name evidence="2" type="ORF">CEK71_09050</name>
</gene>
<dbReference type="AlphaFoldDB" id="A0A1Z4BY62"/>
<evidence type="ECO:0000259" key="1">
    <source>
        <dbReference type="Pfam" id="PF01844"/>
    </source>
</evidence>
<accession>A0A1Z4BY62</accession>
<dbReference type="InterPro" id="IPR002711">
    <property type="entry name" value="HNH"/>
</dbReference>
<dbReference type="GO" id="GO:0008270">
    <property type="term" value="F:zinc ion binding"/>
    <property type="evidence" value="ECO:0007669"/>
    <property type="project" value="InterPro"/>
</dbReference>
<dbReference type="InterPro" id="IPR003615">
    <property type="entry name" value="HNH_nuc"/>
</dbReference>
<dbReference type="RefSeq" id="WP_088619092.1">
    <property type="nucleotide sequence ID" value="NZ_CP022129.1"/>
</dbReference>
<protein>
    <recommendedName>
        <fullName evidence="1">HNH domain-containing protein</fullName>
    </recommendedName>
</protein>
<dbReference type="OrthoDB" id="9052589at2"/>
<dbReference type="KEGG" id="mpsy:CEK71_09050"/>
<name>A0A1Z4BY62_9GAMM</name>
<dbReference type="GO" id="GO:0003676">
    <property type="term" value="F:nucleic acid binding"/>
    <property type="evidence" value="ECO:0007669"/>
    <property type="project" value="InterPro"/>
</dbReference>
<dbReference type="EMBL" id="CP022129">
    <property type="protein sequence ID" value="ASF46218.1"/>
    <property type="molecule type" value="Genomic_DNA"/>
</dbReference>
<keyword evidence="3" id="KW-1185">Reference proteome</keyword>
<dbReference type="CDD" id="cd00085">
    <property type="entry name" value="HNHc"/>
    <property type="match status" value="1"/>
</dbReference>
<evidence type="ECO:0000313" key="3">
    <source>
        <dbReference type="Proteomes" id="UP000197019"/>
    </source>
</evidence>
<sequence>MTISDIDSKILWARAGGFCSAPECHNDLTFILESKNYHIGEMAHIIAKAKKGNRGVEGGGSNGYSNHILLCPTCHRKIDKSPDGHYSVELLHGWKREAENRIRTLCQKRKANSWQLFNLYININEAKKYFFEFENNPMSALIYGQNAYESVANILVNASHNILALGGVSEEVVACVDKLVESYNDLTWSEMEAKCYYILAKIEDEYSTGIDKKVIVLSGCYSDLRVKNALGKDYSIEIENFNSALNLLLDDEDSYISEKLNKIRLNENHVSGNFSLEEALNDPNFRIIKKLDDRLKFLLKSL</sequence>
<dbReference type="Proteomes" id="UP000197019">
    <property type="component" value="Chromosome"/>
</dbReference>
<organism evidence="2 3">
    <name type="scientific">Methylovulum psychrotolerans</name>
    <dbReference type="NCBI Taxonomy" id="1704499"/>
    <lineage>
        <taxon>Bacteria</taxon>
        <taxon>Pseudomonadati</taxon>
        <taxon>Pseudomonadota</taxon>
        <taxon>Gammaproteobacteria</taxon>
        <taxon>Methylococcales</taxon>
        <taxon>Methylococcaceae</taxon>
        <taxon>Methylovulum</taxon>
    </lineage>
</organism>
<evidence type="ECO:0000313" key="2">
    <source>
        <dbReference type="EMBL" id="ASF46218.1"/>
    </source>
</evidence>
<reference evidence="2 3" key="1">
    <citation type="submission" date="2017-06" db="EMBL/GenBank/DDBJ databases">
        <title>Genome Sequencing of the methanotroph Methylovulum psychrotolerants str. HV10-M2 isolated from a high-altitude environment.</title>
        <authorList>
            <person name="Mateos-Rivera A."/>
        </authorList>
    </citation>
    <scope>NUCLEOTIDE SEQUENCE [LARGE SCALE GENOMIC DNA]</scope>
    <source>
        <strain evidence="2 3">HV10_M2</strain>
    </source>
</reference>
<proteinExistence type="predicted"/>
<feature type="domain" description="HNH" evidence="1">
    <location>
        <begin position="41"/>
        <end position="78"/>
    </location>
</feature>
<dbReference type="GO" id="GO:0004519">
    <property type="term" value="F:endonuclease activity"/>
    <property type="evidence" value="ECO:0007669"/>
    <property type="project" value="InterPro"/>
</dbReference>